<sequence>MVICRLWVACDYPESV</sequence>
<reference evidence="1" key="1">
    <citation type="submission" date="2014-11" db="EMBL/GenBank/DDBJ databases">
        <authorList>
            <person name="Amaro Gonzalez C."/>
        </authorList>
    </citation>
    <scope>NUCLEOTIDE SEQUENCE</scope>
</reference>
<evidence type="ECO:0000313" key="1">
    <source>
        <dbReference type="EMBL" id="JAH11679.1"/>
    </source>
</evidence>
<accession>A0A0E9Q4J2</accession>
<organism evidence="1">
    <name type="scientific">Anguilla anguilla</name>
    <name type="common">European freshwater eel</name>
    <name type="synonym">Muraena anguilla</name>
    <dbReference type="NCBI Taxonomy" id="7936"/>
    <lineage>
        <taxon>Eukaryota</taxon>
        <taxon>Metazoa</taxon>
        <taxon>Chordata</taxon>
        <taxon>Craniata</taxon>
        <taxon>Vertebrata</taxon>
        <taxon>Euteleostomi</taxon>
        <taxon>Actinopterygii</taxon>
        <taxon>Neopterygii</taxon>
        <taxon>Teleostei</taxon>
        <taxon>Anguilliformes</taxon>
        <taxon>Anguillidae</taxon>
        <taxon>Anguilla</taxon>
    </lineage>
</organism>
<protein>
    <submittedName>
        <fullName evidence="1">Uncharacterized protein</fullName>
    </submittedName>
</protein>
<name>A0A0E9Q4J2_ANGAN</name>
<dbReference type="EMBL" id="GBXM01096898">
    <property type="protein sequence ID" value="JAH11679.1"/>
    <property type="molecule type" value="Transcribed_RNA"/>
</dbReference>
<proteinExistence type="predicted"/>
<dbReference type="AlphaFoldDB" id="A0A0E9Q4J2"/>
<reference evidence="1" key="2">
    <citation type="journal article" date="2015" name="Fish Shellfish Immunol.">
        <title>Early steps in the European eel (Anguilla anguilla)-Vibrio vulnificus interaction in the gills: Role of the RtxA13 toxin.</title>
        <authorList>
            <person name="Callol A."/>
            <person name="Pajuelo D."/>
            <person name="Ebbesson L."/>
            <person name="Teles M."/>
            <person name="MacKenzie S."/>
            <person name="Amaro C."/>
        </authorList>
    </citation>
    <scope>NUCLEOTIDE SEQUENCE</scope>
</reference>